<dbReference type="EMBL" id="ML208290">
    <property type="protein sequence ID" value="TFK72018.1"/>
    <property type="molecule type" value="Genomic_DNA"/>
</dbReference>
<proteinExistence type="predicted"/>
<reference evidence="1 2" key="1">
    <citation type="journal article" date="2019" name="Nat. Ecol. Evol.">
        <title>Megaphylogeny resolves global patterns of mushroom evolution.</title>
        <authorList>
            <person name="Varga T."/>
            <person name="Krizsan K."/>
            <person name="Foldi C."/>
            <person name="Dima B."/>
            <person name="Sanchez-Garcia M."/>
            <person name="Sanchez-Ramirez S."/>
            <person name="Szollosi G.J."/>
            <person name="Szarkandi J.G."/>
            <person name="Papp V."/>
            <person name="Albert L."/>
            <person name="Andreopoulos W."/>
            <person name="Angelini C."/>
            <person name="Antonin V."/>
            <person name="Barry K.W."/>
            <person name="Bougher N.L."/>
            <person name="Buchanan P."/>
            <person name="Buyck B."/>
            <person name="Bense V."/>
            <person name="Catcheside P."/>
            <person name="Chovatia M."/>
            <person name="Cooper J."/>
            <person name="Damon W."/>
            <person name="Desjardin D."/>
            <person name="Finy P."/>
            <person name="Geml J."/>
            <person name="Haridas S."/>
            <person name="Hughes K."/>
            <person name="Justo A."/>
            <person name="Karasinski D."/>
            <person name="Kautmanova I."/>
            <person name="Kiss B."/>
            <person name="Kocsube S."/>
            <person name="Kotiranta H."/>
            <person name="LaButti K.M."/>
            <person name="Lechner B.E."/>
            <person name="Liimatainen K."/>
            <person name="Lipzen A."/>
            <person name="Lukacs Z."/>
            <person name="Mihaltcheva S."/>
            <person name="Morgado L.N."/>
            <person name="Niskanen T."/>
            <person name="Noordeloos M.E."/>
            <person name="Ohm R.A."/>
            <person name="Ortiz-Santana B."/>
            <person name="Ovrebo C."/>
            <person name="Racz N."/>
            <person name="Riley R."/>
            <person name="Savchenko A."/>
            <person name="Shiryaev A."/>
            <person name="Soop K."/>
            <person name="Spirin V."/>
            <person name="Szebenyi C."/>
            <person name="Tomsovsky M."/>
            <person name="Tulloss R.E."/>
            <person name="Uehling J."/>
            <person name="Grigoriev I.V."/>
            <person name="Vagvolgyi C."/>
            <person name="Papp T."/>
            <person name="Martin F.M."/>
            <person name="Miettinen O."/>
            <person name="Hibbett D.S."/>
            <person name="Nagy L.G."/>
        </authorList>
    </citation>
    <scope>NUCLEOTIDE SEQUENCE [LARGE SCALE GENOMIC DNA]</scope>
    <source>
        <strain evidence="1 2">NL-1719</strain>
    </source>
</reference>
<evidence type="ECO:0000313" key="2">
    <source>
        <dbReference type="Proteomes" id="UP000308600"/>
    </source>
</evidence>
<evidence type="ECO:0000313" key="1">
    <source>
        <dbReference type="EMBL" id="TFK72018.1"/>
    </source>
</evidence>
<organism evidence="1 2">
    <name type="scientific">Pluteus cervinus</name>
    <dbReference type="NCBI Taxonomy" id="181527"/>
    <lineage>
        <taxon>Eukaryota</taxon>
        <taxon>Fungi</taxon>
        <taxon>Dikarya</taxon>
        <taxon>Basidiomycota</taxon>
        <taxon>Agaricomycotina</taxon>
        <taxon>Agaricomycetes</taxon>
        <taxon>Agaricomycetidae</taxon>
        <taxon>Agaricales</taxon>
        <taxon>Pluteineae</taxon>
        <taxon>Pluteaceae</taxon>
        <taxon>Pluteus</taxon>
    </lineage>
</organism>
<accession>A0ACD3B204</accession>
<keyword evidence="2" id="KW-1185">Reference proteome</keyword>
<sequence length="95" mass="10508">MWEVYRASCPGEVEPTPICLFLSGKPFNDHTDTAIPPTFYTVYILILHLACLSLITPMAGGGEVGAYPCIVTSADILGHICSRPTRKRSKRKRTR</sequence>
<protein>
    <submittedName>
        <fullName evidence="1">Uncharacterized protein</fullName>
    </submittedName>
</protein>
<gene>
    <name evidence="1" type="ORF">BDN72DRAFT_388591</name>
</gene>
<dbReference type="Proteomes" id="UP000308600">
    <property type="component" value="Unassembled WGS sequence"/>
</dbReference>
<name>A0ACD3B204_9AGAR</name>